<name>A0A1G9XSZ3_9HYPH</name>
<keyword evidence="2" id="KW-0812">Transmembrane</keyword>
<evidence type="ECO:0000313" key="3">
    <source>
        <dbReference type="EMBL" id="SDM99536.1"/>
    </source>
</evidence>
<evidence type="ECO:0000256" key="1">
    <source>
        <dbReference type="SAM" id="MobiDB-lite"/>
    </source>
</evidence>
<evidence type="ECO:0000256" key="2">
    <source>
        <dbReference type="SAM" id="Phobius"/>
    </source>
</evidence>
<keyword evidence="2" id="KW-1133">Transmembrane helix</keyword>
<protein>
    <recommendedName>
        <fullName evidence="5">Holin-X, holin superfamily III</fullName>
    </recommendedName>
</protein>
<accession>A0A1G9XSZ3</accession>
<keyword evidence="2" id="KW-0472">Membrane</keyword>
<reference evidence="4" key="1">
    <citation type="submission" date="2016-10" db="EMBL/GenBank/DDBJ databases">
        <authorList>
            <person name="Varghese N."/>
            <person name="Submissions S."/>
        </authorList>
    </citation>
    <scope>NUCLEOTIDE SEQUENCE [LARGE SCALE GENOMIC DNA]</scope>
    <source>
        <strain evidence="4">BL47</strain>
    </source>
</reference>
<dbReference type="AlphaFoldDB" id="A0A1G9XSZ3"/>
<evidence type="ECO:0008006" key="5">
    <source>
        <dbReference type="Google" id="ProtNLM"/>
    </source>
</evidence>
<evidence type="ECO:0000313" key="4">
    <source>
        <dbReference type="Proteomes" id="UP000198704"/>
    </source>
</evidence>
<sequence>MLILVAAALGGGLATAALLGPVSPLAALITAPFVASAMAVLASFLLAWRGSRETSVLDAQTDAMVAALRTLTEQASPTSPAPKDSADRHRVA</sequence>
<dbReference type="EMBL" id="FNHS01000005">
    <property type="protein sequence ID" value="SDM99536.1"/>
    <property type="molecule type" value="Genomic_DNA"/>
</dbReference>
<dbReference type="Proteomes" id="UP000198704">
    <property type="component" value="Unassembled WGS sequence"/>
</dbReference>
<dbReference type="RefSeq" id="WP_091715169.1">
    <property type="nucleotide sequence ID" value="NZ_FNHS01000005.1"/>
</dbReference>
<gene>
    <name evidence="3" type="ORF">SAMN05216360_1059</name>
</gene>
<keyword evidence="4" id="KW-1185">Reference proteome</keyword>
<organism evidence="3 4">
    <name type="scientific">Methylobacterium phyllostachyos</name>
    <dbReference type="NCBI Taxonomy" id="582672"/>
    <lineage>
        <taxon>Bacteria</taxon>
        <taxon>Pseudomonadati</taxon>
        <taxon>Pseudomonadota</taxon>
        <taxon>Alphaproteobacteria</taxon>
        <taxon>Hyphomicrobiales</taxon>
        <taxon>Methylobacteriaceae</taxon>
        <taxon>Methylobacterium</taxon>
    </lineage>
</organism>
<proteinExistence type="predicted"/>
<feature type="region of interest" description="Disordered" evidence="1">
    <location>
        <begin position="71"/>
        <end position="92"/>
    </location>
</feature>
<feature type="transmembrane region" description="Helical" evidence="2">
    <location>
        <begin position="26"/>
        <end position="48"/>
    </location>
</feature>